<gene>
    <name evidence="1" type="ORF">ACETIH_01520</name>
</gene>
<protein>
    <submittedName>
        <fullName evidence="1">YaaC family protein</fullName>
    </submittedName>
</protein>
<dbReference type="RefSeq" id="WP_377028659.1">
    <property type="nucleotide sequence ID" value="NZ_JBHOMY010000003.1"/>
</dbReference>
<dbReference type="InterPro" id="IPR026988">
    <property type="entry name" value="YaaC-like"/>
</dbReference>
<sequence>MTDASPTNRLLILSENPIDGIWTQLSVWQSQQAAKRHIEARAQAAELLMDADLIEAKSAALSYCLRTAQEYLRKGEEPLTSRIVSRYYGCLWLASAILASDPANDITLERLERFTKFGHGLGNIVNENENFPDNEYTYIKSSGFFPQFLKGLGLTPEQVRATQLPTQRLGGFEDVPKSEFHFLVSLSELLARIPELHDLYEYVTGRPALSFAVHYSSINQSENFKDAEKNNTLSAAPARTRDYSWISMPEEIPKDHLLNNGPPLEELEIREFAGHRNWTGKLSHPAGEYWYDHLQTYKSAMSQTCWVRPALGEIKDALPLHLMLLYQLSILARYRPAVWREILQGSWDQYSALIDAYTRVFDRVVPEMALRSIFANRVHVTTPGSMFAPI</sequence>
<proteinExistence type="predicted"/>
<accession>A0ABV6Y2E7</accession>
<evidence type="ECO:0000313" key="1">
    <source>
        <dbReference type="EMBL" id="MFC1455444.1"/>
    </source>
</evidence>
<evidence type="ECO:0000313" key="2">
    <source>
        <dbReference type="Proteomes" id="UP001593940"/>
    </source>
</evidence>
<keyword evidence="2" id="KW-1185">Reference proteome</keyword>
<reference evidence="1 2" key="1">
    <citation type="submission" date="2024-09" db="EMBL/GenBank/DDBJ databases">
        <title>Nodulacao em especies de Leguminosae Basais da Amazonia e Caracterizacao dos Rizobios e Bacterias Associadas aos Nodulos.</title>
        <authorList>
            <person name="Jambeiro I.C.A."/>
            <person name="Lopes I.S."/>
            <person name="Aguiar E.R.G.R."/>
            <person name="Santos A.F.J."/>
            <person name="Dos Santos J.M.F."/>
            <person name="Gross E."/>
        </authorList>
    </citation>
    <scope>NUCLEOTIDE SEQUENCE [LARGE SCALE GENOMIC DNA]</scope>
    <source>
        <strain evidence="1 2">BRUESC1165</strain>
    </source>
</reference>
<dbReference type="Pfam" id="PF14175">
    <property type="entry name" value="YaaC"/>
    <property type="match status" value="1"/>
</dbReference>
<organism evidence="1 2">
    <name type="scientific">Microvirga arabica</name>
    <dbReference type="NCBI Taxonomy" id="1128671"/>
    <lineage>
        <taxon>Bacteria</taxon>
        <taxon>Pseudomonadati</taxon>
        <taxon>Pseudomonadota</taxon>
        <taxon>Alphaproteobacteria</taxon>
        <taxon>Hyphomicrobiales</taxon>
        <taxon>Methylobacteriaceae</taxon>
        <taxon>Microvirga</taxon>
    </lineage>
</organism>
<comment type="caution">
    <text evidence="1">The sequence shown here is derived from an EMBL/GenBank/DDBJ whole genome shotgun (WGS) entry which is preliminary data.</text>
</comment>
<name>A0ABV6Y2E7_9HYPH</name>
<dbReference type="Proteomes" id="UP001593940">
    <property type="component" value="Unassembled WGS sequence"/>
</dbReference>
<dbReference type="EMBL" id="JBHOMY010000003">
    <property type="protein sequence ID" value="MFC1455444.1"/>
    <property type="molecule type" value="Genomic_DNA"/>
</dbReference>